<evidence type="ECO:0000256" key="9">
    <source>
        <dbReference type="ARBA" id="ARBA00023012"/>
    </source>
</evidence>
<dbReference type="InterPro" id="IPR008358">
    <property type="entry name" value="Sig_transdc_His_kin/Pase_MprB"/>
</dbReference>
<dbReference type="CDD" id="cd00082">
    <property type="entry name" value="HisKA"/>
    <property type="match status" value="1"/>
</dbReference>
<evidence type="ECO:0000313" key="14">
    <source>
        <dbReference type="Proteomes" id="UP000255036"/>
    </source>
</evidence>
<proteinExistence type="predicted"/>
<dbReference type="Proteomes" id="UP000255036">
    <property type="component" value="Unassembled WGS sequence"/>
</dbReference>
<evidence type="ECO:0000256" key="4">
    <source>
        <dbReference type="ARBA" id="ARBA00022553"/>
    </source>
</evidence>
<dbReference type="InterPro" id="IPR003594">
    <property type="entry name" value="HATPase_dom"/>
</dbReference>
<dbReference type="InterPro" id="IPR036097">
    <property type="entry name" value="HisK_dim/P_sf"/>
</dbReference>
<dbReference type="Pfam" id="PF02518">
    <property type="entry name" value="HATPase_c"/>
    <property type="match status" value="1"/>
</dbReference>
<dbReference type="EMBL" id="QRCT01000014">
    <property type="protein sequence ID" value="RDU24217.1"/>
    <property type="molecule type" value="Genomic_DNA"/>
</dbReference>
<dbReference type="OrthoDB" id="84942at2"/>
<keyword evidence="6 11" id="KW-0812">Transmembrane</keyword>
<evidence type="ECO:0000256" key="7">
    <source>
        <dbReference type="ARBA" id="ARBA00022777"/>
    </source>
</evidence>
<dbReference type="InterPro" id="IPR005467">
    <property type="entry name" value="His_kinase_dom"/>
</dbReference>
<keyword evidence="14" id="KW-1185">Reference proteome</keyword>
<evidence type="ECO:0000256" key="2">
    <source>
        <dbReference type="ARBA" id="ARBA00004141"/>
    </source>
</evidence>
<accession>A0A371AXC8</accession>
<evidence type="ECO:0000259" key="12">
    <source>
        <dbReference type="PROSITE" id="PS50109"/>
    </source>
</evidence>
<keyword evidence="5" id="KW-0808">Transferase</keyword>
<sequence length="455" mass="52687">MGRIKGKKTITGLFIRHIIWIGIETVLISACLLIVMNILISKKIAYPANSQENYLNNLEKIAFKGENIEGRLKNQYLYALFNEEGTYKKGSIDQDEAEEIYQFFKEHGTYYKERYIKVISSNKGEYYILYDIKMGFYNHFLSRFFPSPDILIIIFFILLFLANLWRIAGKFGKVISGELKRLKGITGSIEKENLEFDIPSSSLKEIDEVFHSVGKLRDNLSKSLHTQWNLESGRRDQIDALGHDLKTPLTIIRGNAELLLECQLNQEESEFVNHIQKNTELMQEYIQKLLEVNRSEEEYKISMEWIDSRSFIQDIEAYSQDLARNKNITLTYKIEEVPDKIFVDSKILKRILLNLMDNAVEYSPENSSILMQIKAEYNSLTFKIEDSGKGFSIDDLKYATKQFYCNDKSRSSRDHLGMGLYFVDIMIKKLGGELRLSNSETLGGARAEILLFDSV</sequence>
<feature type="domain" description="Histidine kinase" evidence="12">
    <location>
        <begin position="240"/>
        <end position="455"/>
    </location>
</feature>
<dbReference type="SMART" id="SM00388">
    <property type="entry name" value="HisKA"/>
    <property type="match status" value="1"/>
</dbReference>
<dbReference type="EC" id="2.7.13.3" evidence="3"/>
<evidence type="ECO:0000256" key="10">
    <source>
        <dbReference type="ARBA" id="ARBA00023136"/>
    </source>
</evidence>
<dbReference type="InterPro" id="IPR050398">
    <property type="entry name" value="HssS/ArlS-like"/>
</dbReference>
<dbReference type="PANTHER" id="PTHR45528">
    <property type="entry name" value="SENSOR HISTIDINE KINASE CPXA"/>
    <property type="match status" value="1"/>
</dbReference>
<evidence type="ECO:0000256" key="1">
    <source>
        <dbReference type="ARBA" id="ARBA00000085"/>
    </source>
</evidence>
<dbReference type="PANTHER" id="PTHR45528:SF8">
    <property type="entry name" value="HISTIDINE KINASE"/>
    <property type="match status" value="1"/>
</dbReference>
<dbReference type="Gene3D" id="3.30.565.10">
    <property type="entry name" value="Histidine kinase-like ATPase, C-terminal domain"/>
    <property type="match status" value="1"/>
</dbReference>
<dbReference type="Gene3D" id="1.10.287.130">
    <property type="match status" value="1"/>
</dbReference>
<keyword evidence="4" id="KW-0597">Phosphoprotein</keyword>
<evidence type="ECO:0000256" key="11">
    <source>
        <dbReference type="SAM" id="Phobius"/>
    </source>
</evidence>
<gene>
    <name evidence="13" type="ORF">DWV06_05835</name>
</gene>
<keyword evidence="7 13" id="KW-0418">Kinase</keyword>
<evidence type="ECO:0000256" key="8">
    <source>
        <dbReference type="ARBA" id="ARBA00022989"/>
    </source>
</evidence>
<dbReference type="PROSITE" id="PS50109">
    <property type="entry name" value="HIS_KIN"/>
    <property type="match status" value="1"/>
</dbReference>
<name>A0A371AXC8_9FIRM</name>
<keyword evidence="10 11" id="KW-0472">Membrane</keyword>
<reference evidence="13 14" key="1">
    <citation type="submission" date="2018-07" db="EMBL/GenBank/DDBJ databases">
        <title>Anaerosacharophilus polymeroproducens gen. nov. sp. nov., an anaerobic bacterium isolated from salt field.</title>
        <authorList>
            <person name="Kim W."/>
            <person name="Yang S.-H."/>
            <person name="Oh J."/>
            <person name="Lee J.-H."/>
            <person name="Kwon K.K."/>
        </authorList>
    </citation>
    <scope>NUCLEOTIDE SEQUENCE [LARGE SCALE GENOMIC DNA]</scope>
    <source>
        <strain evidence="13 14">MCWD5</strain>
    </source>
</reference>
<keyword evidence="8 11" id="KW-1133">Transmembrane helix</keyword>
<evidence type="ECO:0000256" key="3">
    <source>
        <dbReference type="ARBA" id="ARBA00012438"/>
    </source>
</evidence>
<comment type="catalytic activity">
    <reaction evidence="1">
        <text>ATP + protein L-histidine = ADP + protein N-phospho-L-histidine.</text>
        <dbReference type="EC" id="2.7.13.3"/>
    </reaction>
</comment>
<dbReference type="SMART" id="SM00387">
    <property type="entry name" value="HATPase_c"/>
    <property type="match status" value="1"/>
</dbReference>
<evidence type="ECO:0000313" key="13">
    <source>
        <dbReference type="EMBL" id="RDU24217.1"/>
    </source>
</evidence>
<dbReference type="InterPro" id="IPR036890">
    <property type="entry name" value="HATPase_C_sf"/>
</dbReference>
<dbReference type="SUPFAM" id="SSF47384">
    <property type="entry name" value="Homodimeric domain of signal transducing histidine kinase"/>
    <property type="match status" value="1"/>
</dbReference>
<organism evidence="13 14">
    <name type="scientific">Anaerosacchariphilus polymeriproducens</name>
    <dbReference type="NCBI Taxonomy" id="1812858"/>
    <lineage>
        <taxon>Bacteria</taxon>
        <taxon>Bacillati</taxon>
        <taxon>Bacillota</taxon>
        <taxon>Clostridia</taxon>
        <taxon>Lachnospirales</taxon>
        <taxon>Lachnospiraceae</taxon>
        <taxon>Anaerosacchariphilus</taxon>
    </lineage>
</organism>
<dbReference type="AlphaFoldDB" id="A0A371AXC8"/>
<evidence type="ECO:0000256" key="5">
    <source>
        <dbReference type="ARBA" id="ARBA00022679"/>
    </source>
</evidence>
<evidence type="ECO:0000256" key="6">
    <source>
        <dbReference type="ARBA" id="ARBA00022692"/>
    </source>
</evidence>
<dbReference type="GO" id="GO:0005886">
    <property type="term" value="C:plasma membrane"/>
    <property type="evidence" value="ECO:0007669"/>
    <property type="project" value="TreeGrafter"/>
</dbReference>
<dbReference type="GO" id="GO:0000155">
    <property type="term" value="F:phosphorelay sensor kinase activity"/>
    <property type="evidence" value="ECO:0007669"/>
    <property type="project" value="InterPro"/>
</dbReference>
<dbReference type="Pfam" id="PF00512">
    <property type="entry name" value="HisKA"/>
    <property type="match status" value="1"/>
</dbReference>
<dbReference type="PRINTS" id="PR01780">
    <property type="entry name" value="LANTIREGPROT"/>
</dbReference>
<dbReference type="SUPFAM" id="SSF55874">
    <property type="entry name" value="ATPase domain of HSP90 chaperone/DNA topoisomerase II/histidine kinase"/>
    <property type="match status" value="1"/>
</dbReference>
<protein>
    <recommendedName>
        <fullName evidence="3">histidine kinase</fullName>
        <ecNumber evidence="3">2.7.13.3</ecNumber>
    </recommendedName>
</protein>
<feature type="transmembrane region" description="Helical" evidence="11">
    <location>
        <begin position="150"/>
        <end position="168"/>
    </location>
</feature>
<comment type="caution">
    <text evidence="13">The sequence shown here is derived from an EMBL/GenBank/DDBJ whole genome shotgun (WGS) entry which is preliminary data.</text>
</comment>
<feature type="transmembrane region" description="Helical" evidence="11">
    <location>
        <begin position="21"/>
        <end position="40"/>
    </location>
</feature>
<dbReference type="InterPro" id="IPR003661">
    <property type="entry name" value="HisK_dim/P_dom"/>
</dbReference>
<comment type="subcellular location">
    <subcellularLocation>
        <location evidence="2">Membrane</location>
        <topology evidence="2">Multi-pass membrane protein</topology>
    </subcellularLocation>
</comment>
<keyword evidence="9" id="KW-0902">Two-component regulatory system</keyword>